<dbReference type="GeneID" id="93347233"/>
<protein>
    <submittedName>
        <fullName evidence="1">Uncharacterized protein</fullName>
    </submittedName>
</protein>
<evidence type="ECO:0000313" key="1">
    <source>
        <dbReference type="EMBL" id="SUA71017.1"/>
    </source>
</evidence>
<dbReference type="EMBL" id="UGSC01000001">
    <property type="protein sequence ID" value="SUA71017.1"/>
    <property type="molecule type" value="Genomic_DNA"/>
</dbReference>
<reference evidence="1 2" key="1">
    <citation type="submission" date="2018-06" db="EMBL/GenBank/DDBJ databases">
        <authorList>
            <consortium name="Pathogen Informatics"/>
            <person name="Doyle S."/>
        </authorList>
    </citation>
    <scope>NUCLEOTIDE SEQUENCE [LARGE SCALE GENOMIC DNA]</scope>
    <source>
        <strain evidence="1 2">NCTC10343</strain>
    </source>
</reference>
<accession>A0A0F0G5M6</accession>
<sequence length="117" mass="13855">MELEDKVRRYYQLKQKQKEIEGELADLRNDITAHCAEQEVSDWEIGNYRVRIVQQHRKEYDHAKLYDSLPDPQLWRLFSKPDTSKISSLLKLKVIAEEQIKDAVSLKTVTLLQVDKK</sequence>
<dbReference type="RefSeq" id="WP_016821678.1">
    <property type="nucleotide sequence ID" value="NZ_CP009909.1"/>
</dbReference>
<name>A0A0F0G5M6_PAEPO</name>
<dbReference type="Proteomes" id="UP000254400">
    <property type="component" value="Unassembled WGS sequence"/>
</dbReference>
<dbReference type="AlphaFoldDB" id="A0A0F0G5M6"/>
<gene>
    <name evidence="1" type="ORF">NCTC10343_03904</name>
</gene>
<evidence type="ECO:0000313" key="2">
    <source>
        <dbReference type="Proteomes" id="UP000254400"/>
    </source>
</evidence>
<organism evidence="1 2">
    <name type="scientific">Paenibacillus polymyxa</name>
    <name type="common">Bacillus polymyxa</name>
    <dbReference type="NCBI Taxonomy" id="1406"/>
    <lineage>
        <taxon>Bacteria</taxon>
        <taxon>Bacillati</taxon>
        <taxon>Bacillota</taxon>
        <taxon>Bacilli</taxon>
        <taxon>Bacillales</taxon>
        <taxon>Paenibacillaceae</taxon>
        <taxon>Paenibacillus</taxon>
    </lineage>
</organism>
<proteinExistence type="predicted"/>